<comment type="caution">
    <text evidence="1">The sequence shown here is derived from an EMBL/GenBank/DDBJ whole genome shotgun (WGS) entry which is preliminary data.</text>
</comment>
<dbReference type="AlphaFoldDB" id="A0A5C5VBD0"/>
<name>A0A5C5VBD0_9BACT</name>
<evidence type="ECO:0000313" key="1">
    <source>
        <dbReference type="EMBL" id="TWT35320.1"/>
    </source>
</evidence>
<evidence type="ECO:0000313" key="2">
    <source>
        <dbReference type="Proteomes" id="UP000316714"/>
    </source>
</evidence>
<dbReference type="EMBL" id="SIHJ01000001">
    <property type="protein sequence ID" value="TWT35320.1"/>
    <property type="molecule type" value="Genomic_DNA"/>
</dbReference>
<organism evidence="1 2">
    <name type="scientific">Posidoniimonas corsicana</name>
    <dbReference type="NCBI Taxonomy" id="1938618"/>
    <lineage>
        <taxon>Bacteria</taxon>
        <taxon>Pseudomonadati</taxon>
        <taxon>Planctomycetota</taxon>
        <taxon>Planctomycetia</taxon>
        <taxon>Pirellulales</taxon>
        <taxon>Lacipirellulaceae</taxon>
        <taxon>Posidoniimonas</taxon>
    </lineage>
</organism>
<gene>
    <name evidence="1" type="ORF">KOR34_02100</name>
</gene>
<accession>A0A5C5VBD0</accession>
<dbReference type="Proteomes" id="UP000316714">
    <property type="component" value="Unassembled WGS sequence"/>
</dbReference>
<proteinExistence type="predicted"/>
<reference evidence="1 2" key="1">
    <citation type="submission" date="2019-02" db="EMBL/GenBank/DDBJ databases">
        <title>Deep-cultivation of Planctomycetes and their phenomic and genomic characterization uncovers novel biology.</title>
        <authorList>
            <person name="Wiegand S."/>
            <person name="Jogler M."/>
            <person name="Boedeker C."/>
            <person name="Pinto D."/>
            <person name="Vollmers J."/>
            <person name="Rivas-Marin E."/>
            <person name="Kohn T."/>
            <person name="Peeters S.H."/>
            <person name="Heuer A."/>
            <person name="Rast P."/>
            <person name="Oberbeckmann S."/>
            <person name="Bunk B."/>
            <person name="Jeske O."/>
            <person name="Meyerdierks A."/>
            <person name="Storesund J.E."/>
            <person name="Kallscheuer N."/>
            <person name="Luecker S."/>
            <person name="Lage O.M."/>
            <person name="Pohl T."/>
            <person name="Merkel B.J."/>
            <person name="Hornburger P."/>
            <person name="Mueller R.-W."/>
            <person name="Bruemmer F."/>
            <person name="Labrenz M."/>
            <person name="Spormann A.M."/>
            <person name="Op Den Camp H."/>
            <person name="Overmann J."/>
            <person name="Amann R."/>
            <person name="Jetten M.S.M."/>
            <person name="Mascher T."/>
            <person name="Medema M.H."/>
            <person name="Devos D.P."/>
            <person name="Kaster A.-K."/>
            <person name="Ovreas L."/>
            <person name="Rohde M."/>
            <person name="Galperin M.Y."/>
            <person name="Jogler C."/>
        </authorList>
    </citation>
    <scope>NUCLEOTIDE SEQUENCE [LARGE SCALE GENOMIC DNA]</scope>
    <source>
        <strain evidence="1 2">KOR34</strain>
    </source>
</reference>
<sequence>MPTVTAGTNCWTRAQDAVAAGLASLPAFQSLTETTDAAAAAEKIFLDYWPSAWDGEAITRQQAESFLGGAMVKPTDDHPYRHAIVNGRAMGAGRMQVKIVRLVRKNDEILRDENDRVARNWIGDLVKEFCVWCEVNQGRGWLGTVSVEYGPNHRPRKLQHSAGHVYEAMLSFDWGHPDLRRAGGG</sequence>
<dbReference type="RefSeq" id="WP_146561400.1">
    <property type="nucleotide sequence ID" value="NZ_SIHJ01000001.1"/>
</dbReference>
<keyword evidence="2" id="KW-1185">Reference proteome</keyword>
<protein>
    <submittedName>
        <fullName evidence="1">Uncharacterized protein</fullName>
    </submittedName>
</protein>